<reference evidence="3" key="1">
    <citation type="journal article" date="2019" name="Int. J. Syst. Evol. Microbiol.">
        <title>The Global Catalogue of Microorganisms (GCM) 10K type strain sequencing project: providing services to taxonomists for standard genome sequencing and annotation.</title>
        <authorList>
            <consortium name="The Broad Institute Genomics Platform"/>
            <consortium name="The Broad Institute Genome Sequencing Center for Infectious Disease"/>
            <person name="Wu L."/>
            <person name="Ma J."/>
        </authorList>
    </citation>
    <scope>NUCLEOTIDE SEQUENCE [LARGE SCALE GENOMIC DNA]</scope>
    <source>
        <strain evidence="3">CGMCC 4.7106</strain>
    </source>
</reference>
<accession>A0ABW5D3N7</accession>
<sequence length="182" mass="19763">MKTNLLPLLIACGALTSAAAQEQGTKPVYRDAETHEQIAKKLQVSAAHNPMAALAPSEGEDPSLKNRPVDIVSSSDAITFNGVTTLVPKKAIMRIPEFYQDRVNNHTPGARVVGWTEFYTLNRGWITTVEVSRSQAEGKVALPEGLTENLKKNRNLIIATYSTGPISLLPLKETGEKDQAPN</sequence>
<dbReference type="RefSeq" id="WP_386817797.1">
    <property type="nucleotide sequence ID" value="NZ_JBHUIT010000001.1"/>
</dbReference>
<name>A0ABW5D3N7_9BACT</name>
<gene>
    <name evidence="2" type="ORF">ACFSSA_00465</name>
</gene>
<evidence type="ECO:0000313" key="3">
    <source>
        <dbReference type="Proteomes" id="UP001597375"/>
    </source>
</evidence>
<organism evidence="2 3">
    <name type="scientific">Luteolibacter algae</name>
    <dbReference type="NCBI Taxonomy" id="454151"/>
    <lineage>
        <taxon>Bacteria</taxon>
        <taxon>Pseudomonadati</taxon>
        <taxon>Verrucomicrobiota</taxon>
        <taxon>Verrucomicrobiia</taxon>
        <taxon>Verrucomicrobiales</taxon>
        <taxon>Verrucomicrobiaceae</taxon>
        <taxon>Luteolibacter</taxon>
    </lineage>
</organism>
<evidence type="ECO:0008006" key="4">
    <source>
        <dbReference type="Google" id="ProtNLM"/>
    </source>
</evidence>
<dbReference type="EMBL" id="JBHUIT010000001">
    <property type="protein sequence ID" value="MFD2255135.1"/>
    <property type="molecule type" value="Genomic_DNA"/>
</dbReference>
<evidence type="ECO:0000256" key="1">
    <source>
        <dbReference type="SAM" id="SignalP"/>
    </source>
</evidence>
<proteinExistence type="predicted"/>
<protein>
    <recommendedName>
        <fullName evidence="4">Toxin co-regulated pilus biosynthesis protein Q C-terminal domain-containing protein</fullName>
    </recommendedName>
</protein>
<dbReference type="Proteomes" id="UP001597375">
    <property type="component" value="Unassembled WGS sequence"/>
</dbReference>
<evidence type="ECO:0000313" key="2">
    <source>
        <dbReference type="EMBL" id="MFD2255135.1"/>
    </source>
</evidence>
<keyword evidence="1" id="KW-0732">Signal</keyword>
<keyword evidence="3" id="KW-1185">Reference proteome</keyword>
<comment type="caution">
    <text evidence="2">The sequence shown here is derived from an EMBL/GenBank/DDBJ whole genome shotgun (WGS) entry which is preliminary data.</text>
</comment>
<feature type="chain" id="PRO_5045104475" description="Toxin co-regulated pilus biosynthesis protein Q C-terminal domain-containing protein" evidence="1">
    <location>
        <begin position="21"/>
        <end position="182"/>
    </location>
</feature>
<feature type="signal peptide" evidence="1">
    <location>
        <begin position="1"/>
        <end position="20"/>
    </location>
</feature>